<dbReference type="AlphaFoldDB" id="A0A9P3PVR1"/>
<comment type="caution">
    <text evidence="1">The sequence shown here is derived from an EMBL/GenBank/DDBJ whole genome shotgun (WGS) entry which is preliminary data.</text>
</comment>
<name>A0A9P3PVR1_LYOSH</name>
<gene>
    <name evidence="1" type="ORF">LshimejAT787_1105610</name>
</gene>
<dbReference type="Proteomes" id="UP001063166">
    <property type="component" value="Unassembled WGS sequence"/>
</dbReference>
<reference evidence="1" key="1">
    <citation type="submission" date="2022-07" db="EMBL/GenBank/DDBJ databases">
        <title>The genome of Lyophyllum shimeji provides insight into the initial evolution of ectomycorrhizal fungal genome.</title>
        <authorList>
            <person name="Kobayashi Y."/>
            <person name="Shibata T."/>
            <person name="Hirakawa H."/>
            <person name="Shigenobu S."/>
            <person name="Nishiyama T."/>
            <person name="Yamada A."/>
            <person name="Hasebe M."/>
            <person name="Kawaguchi M."/>
        </authorList>
    </citation>
    <scope>NUCLEOTIDE SEQUENCE</scope>
    <source>
        <strain evidence="1">AT787</strain>
    </source>
</reference>
<keyword evidence="2" id="KW-1185">Reference proteome</keyword>
<organism evidence="1 2">
    <name type="scientific">Lyophyllum shimeji</name>
    <name type="common">Hon-shimeji</name>
    <name type="synonym">Tricholoma shimeji</name>
    <dbReference type="NCBI Taxonomy" id="47721"/>
    <lineage>
        <taxon>Eukaryota</taxon>
        <taxon>Fungi</taxon>
        <taxon>Dikarya</taxon>
        <taxon>Basidiomycota</taxon>
        <taxon>Agaricomycotina</taxon>
        <taxon>Agaricomycetes</taxon>
        <taxon>Agaricomycetidae</taxon>
        <taxon>Agaricales</taxon>
        <taxon>Tricholomatineae</taxon>
        <taxon>Lyophyllaceae</taxon>
        <taxon>Lyophyllum</taxon>
    </lineage>
</organism>
<evidence type="ECO:0000313" key="1">
    <source>
        <dbReference type="EMBL" id="GLB42546.1"/>
    </source>
</evidence>
<protein>
    <submittedName>
        <fullName evidence="1">Uncharacterized protein</fullName>
    </submittedName>
</protein>
<accession>A0A9P3PVR1</accession>
<proteinExistence type="predicted"/>
<dbReference type="EMBL" id="BRPK01000011">
    <property type="protein sequence ID" value="GLB42546.1"/>
    <property type="molecule type" value="Genomic_DNA"/>
</dbReference>
<evidence type="ECO:0000313" key="2">
    <source>
        <dbReference type="Proteomes" id="UP001063166"/>
    </source>
</evidence>
<sequence length="98" mass="10693">MALLASPLSKSSLEMSHVLLRSSSNDLFVVLHSVSPLIRSSQATTAAYSMTSGPFITRTTSEIPSWSLRGCDIRGRPREWCLSTSSSASVPLALYLYR</sequence>